<reference evidence="3" key="1">
    <citation type="submission" date="2025-08" db="UniProtKB">
        <authorList>
            <consortium name="RefSeq"/>
        </authorList>
    </citation>
    <scope>IDENTIFICATION</scope>
    <source>
        <tissue evidence="3">Whole body</tissue>
    </source>
</reference>
<gene>
    <name evidence="3" type="primary">LOC108623800</name>
</gene>
<dbReference type="KEGG" id="ccal:108623800"/>
<feature type="compositionally biased region" description="Basic and acidic residues" evidence="1">
    <location>
        <begin position="147"/>
        <end position="188"/>
    </location>
</feature>
<dbReference type="GeneID" id="108623800"/>
<feature type="region of interest" description="Disordered" evidence="1">
    <location>
        <begin position="71"/>
        <end position="110"/>
    </location>
</feature>
<organism evidence="2 3">
    <name type="scientific">Ceratina calcarata</name>
    <dbReference type="NCBI Taxonomy" id="156304"/>
    <lineage>
        <taxon>Eukaryota</taxon>
        <taxon>Metazoa</taxon>
        <taxon>Ecdysozoa</taxon>
        <taxon>Arthropoda</taxon>
        <taxon>Hexapoda</taxon>
        <taxon>Insecta</taxon>
        <taxon>Pterygota</taxon>
        <taxon>Neoptera</taxon>
        <taxon>Endopterygota</taxon>
        <taxon>Hymenoptera</taxon>
        <taxon>Apocrita</taxon>
        <taxon>Aculeata</taxon>
        <taxon>Apoidea</taxon>
        <taxon>Anthophila</taxon>
        <taxon>Apidae</taxon>
        <taxon>Ceratina</taxon>
        <taxon>Zadontomerus</taxon>
    </lineage>
</organism>
<evidence type="ECO:0000313" key="3">
    <source>
        <dbReference type="RefSeq" id="XP_026668437.1"/>
    </source>
</evidence>
<evidence type="ECO:0000313" key="2">
    <source>
        <dbReference type="Proteomes" id="UP000694925"/>
    </source>
</evidence>
<sequence length="188" mass="21889">MTTRCYRLPPRRILSIMSRRITATMVTFTLRFVMELSEDKYNLIGPYAISVNQFTCANDRRDCLLSASIKKPKRRRRDDDHGDCGCTNGRPRRRRRVSTNQSRRSGRQQEDHEDCNCSVILTDEDDCGCEGEVARAASRRQTLQDIQRNDRPVDEERQTATIREPLEATRRNNENRTTENNGHEIAEQ</sequence>
<feature type="non-terminal residue" evidence="3">
    <location>
        <position position="188"/>
    </location>
</feature>
<accession>A0AAJ7W9Y1</accession>
<keyword evidence="2" id="KW-1185">Reference proteome</keyword>
<dbReference type="AlphaFoldDB" id="A0AAJ7W9Y1"/>
<evidence type="ECO:0000256" key="1">
    <source>
        <dbReference type="SAM" id="MobiDB-lite"/>
    </source>
</evidence>
<proteinExistence type="predicted"/>
<feature type="region of interest" description="Disordered" evidence="1">
    <location>
        <begin position="140"/>
        <end position="188"/>
    </location>
</feature>
<dbReference type="RefSeq" id="XP_026668437.1">
    <property type="nucleotide sequence ID" value="XM_026812636.1"/>
</dbReference>
<protein>
    <submittedName>
        <fullName evidence="3">Uncharacterized protein LOC108623800</fullName>
    </submittedName>
</protein>
<dbReference type="Proteomes" id="UP000694925">
    <property type="component" value="Unplaced"/>
</dbReference>
<name>A0AAJ7W9Y1_9HYME</name>